<keyword evidence="2" id="KW-1185">Reference proteome</keyword>
<dbReference type="SUPFAM" id="SSF57802">
    <property type="entry name" value="Rubredoxin-like"/>
    <property type="match status" value="1"/>
</dbReference>
<dbReference type="EMBL" id="NFZS01000004">
    <property type="protein sequence ID" value="RAO74954.1"/>
    <property type="molecule type" value="Genomic_DNA"/>
</dbReference>
<name>A0A328P441_9GAMM</name>
<gene>
    <name evidence="1" type="ORF">CA260_12585</name>
</gene>
<organism evidence="1 2">
    <name type="scientific">Dyella jiangningensis</name>
    <dbReference type="NCBI Taxonomy" id="1379159"/>
    <lineage>
        <taxon>Bacteria</taxon>
        <taxon>Pseudomonadati</taxon>
        <taxon>Pseudomonadota</taxon>
        <taxon>Gammaproteobacteria</taxon>
        <taxon>Lysobacterales</taxon>
        <taxon>Rhodanobacteraceae</taxon>
        <taxon>Dyella</taxon>
    </lineage>
</organism>
<proteinExistence type="predicted"/>
<comment type="caution">
    <text evidence="1">The sequence shown here is derived from an EMBL/GenBank/DDBJ whole genome shotgun (WGS) entry which is preliminary data.</text>
</comment>
<sequence>MWICIRCHTEFPEFTGGAEANIDSFGLHFMCPVCGRRNRLRSLGHDEEGFLRLEQIDEPE</sequence>
<dbReference type="AlphaFoldDB" id="A0A328P441"/>
<evidence type="ECO:0000313" key="1">
    <source>
        <dbReference type="EMBL" id="RAO74954.1"/>
    </source>
</evidence>
<reference evidence="1 2" key="1">
    <citation type="journal article" date="2018" name="Genet. Mol. Biol.">
        <title>The genome sequence of Dyella jiangningensis FCAV SCS01 from a lignocellulose-decomposing microbial consortium metagenome reveals potential for biotechnological applications.</title>
        <authorList>
            <person name="Desiderato J.G."/>
            <person name="Alvarenga D.O."/>
            <person name="Constancio M.T.L."/>
            <person name="Alves L.M.C."/>
            <person name="Varani A.M."/>
        </authorList>
    </citation>
    <scope>NUCLEOTIDE SEQUENCE [LARGE SCALE GENOMIC DNA]</scope>
    <source>
        <strain evidence="1 2">FCAV SCS01</strain>
    </source>
</reference>
<dbReference type="Proteomes" id="UP000248926">
    <property type="component" value="Unassembled WGS sequence"/>
</dbReference>
<protein>
    <submittedName>
        <fullName evidence="1">Uncharacterized protein</fullName>
    </submittedName>
</protein>
<accession>A0A328P441</accession>
<evidence type="ECO:0000313" key="2">
    <source>
        <dbReference type="Proteomes" id="UP000248926"/>
    </source>
</evidence>